<gene>
    <name evidence="8" type="ORF">EDD57_101137</name>
</gene>
<dbReference type="AlphaFoldDB" id="A0A4R2S3S4"/>
<evidence type="ECO:0000259" key="7">
    <source>
        <dbReference type="Pfam" id="PF02777"/>
    </source>
</evidence>
<dbReference type="Gene3D" id="1.10.287.990">
    <property type="entry name" value="Fe,Mn superoxide dismutase (SOD) domain"/>
    <property type="match status" value="1"/>
</dbReference>
<dbReference type="Pfam" id="PF00081">
    <property type="entry name" value="Sod_Fe_N"/>
    <property type="match status" value="1"/>
</dbReference>
<dbReference type="SUPFAM" id="SSF54719">
    <property type="entry name" value="Fe,Mn superoxide dismutase (SOD), C-terminal domain"/>
    <property type="match status" value="1"/>
</dbReference>
<dbReference type="InterPro" id="IPR036324">
    <property type="entry name" value="Mn/Fe_SOD_N_sf"/>
</dbReference>
<dbReference type="InterPro" id="IPR036314">
    <property type="entry name" value="SOD_C_sf"/>
</dbReference>
<dbReference type="PRINTS" id="PR01703">
    <property type="entry name" value="MNSODISMTASE"/>
</dbReference>
<dbReference type="Proteomes" id="UP000294746">
    <property type="component" value="Unassembled WGS sequence"/>
</dbReference>
<comment type="similarity">
    <text evidence="1">Belongs to the iron/manganese superoxide dismutase family.</text>
</comment>
<evidence type="ECO:0000313" key="9">
    <source>
        <dbReference type="Proteomes" id="UP000294746"/>
    </source>
</evidence>
<dbReference type="SUPFAM" id="SSF46609">
    <property type="entry name" value="Fe,Mn superoxide dismutase (SOD), N-terminal domain"/>
    <property type="match status" value="1"/>
</dbReference>
<keyword evidence="4" id="KW-0560">Oxidoreductase</keyword>
<keyword evidence="3" id="KW-0479">Metal-binding</keyword>
<name>A0A4R2S3S4_9BACL</name>
<feature type="domain" description="Manganese/iron superoxide dismutase N-terminal" evidence="6">
    <location>
        <begin position="127"/>
        <end position="207"/>
    </location>
</feature>
<dbReference type="FunFam" id="3.55.40.20:FF:000004">
    <property type="entry name" value="Superoxide dismutase [Fe]"/>
    <property type="match status" value="1"/>
</dbReference>
<organism evidence="8 9">
    <name type="scientific">Baia soyae</name>
    <dbReference type="NCBI Taxonomy" id="1544746"/>
    <lineage>
        <taxon>Bacteria</taxon>
        <taxon>Bacillati</taxon>
        <taxon>Bacillota</taxon>
        <taxon>Bacilli</taxon>
        <taxon>Bacillales</taxon>
        <taxon>Thermoactinomycetaceae</taxon>
        <taxon>Baia</taxon>
    </lineage>
</organism>
<reference evidence="8 9" key="1">
    <citation type="submission" date="2019-03" db="EMBL/GenBank/DDBJ databases">
        <title>Genomic Encyclopedia of Type Strains, Phase IV (KMG-IV): sequencing the most valuable type-strain genomes for metagenomic binning, comparative biology and taxonomic classification.</title>
        <authorList>
            <person name="Goeker M."/>
        </authorList>
    </citation>
    <scope>NUCLEOTIDE SEQUENCE [LARGE SCALE GENOMIC DNA]</scope>
    <source>
        <strain evidence="8 9">DSM 46831</strain>
    </source>
</reference>
<evidence type="ECO:0000313" key="8">
    <source>
        <dbReference type="EMBL" id="TCP70694.1"/>
    </source>
</evidence>
<dbReference type="PANTHER" id="PTHR11404">
    <property type="entry name" value="SUPEROXIDE DISMUTASE 2"/>
    <property type="match status" value="1"/>
</dbReference>
<evidence type="ECO:0000256" key="5">
    <source>
        <dbReference type="SAM" id="Coils"/>
    </source>
</evidence>
<evidence type="ECO:0000256" key="4">
    <source>
        <dbReference type="ARBA" id="ARBA00023002"/>
    </source>
</evidence>
<accession>A0A4R2S3S4</accession>
<dbReference type="InterPro" id="IPR019832">
    <property type="entry name" value="Mn/Fe_SOD_C"/>
</dbReference>
<dbReference type="Pfam" id="PF02777">
    <property type="entry name" value="Sod_Fe_C"/>
    <property type="match status" value="1"/>
</dbReference>
<evidence type="ECO:0000256" key="1">
    <source>
        <dbReference type="ARBA" id="ARBA00008714"/>
    </source>
</evidence>
<dbReference type="PANTHER" id="PTHR11404:SF6">
    <property type="entry name" value="SUPEROXIDE DISMUTASE [MN], MITOCHONDRIAL"/>
    <property type="match status" value="1"/>
</dbReference>
<feature type="domain" description="Manganese/iron superoxide dismutase C-terminal" evidence="7">
    <location>
        <begin position="215"/>
        <end position="316"/>
    </location>
</feature>
<dbReference type="InterPro" id="IPR001189">
    <property type="entry name" value="Mn/Fe_SOD"/>
</dbReference>
<sequence>MNNPYYVYVFDWIKTWIINTCRIHQHWLKHQRDLTEHDDVSIKHLTAIETAYRQIEQMASSPHSSIGELDAYFHKVLNAQNKYEKYLQIRQTTDNHNQPHMYTNNSFPTSRVSNTTIPTVQRVPMGQHQLPSLPYPYHALEPYIDEVTMRIHHGEHHKKYVDNLNTAEIEIEKARQTLNFDQIRHWEREASYNGVEHYLHTIFWDCIKPNSGGVPSGSLLKQIQTDFGKFSALKSHFSTIAEKVAGGWVILVWNPRTARLEILQMEKQQSLSQWDGVPLLCLDVSEHAYYLKYPNRKKEYIKHWWNVVNWDAVKRRFHQARNST</sequence>
<comment type="caution">
    <text evidence="8">The sequence shown here is derived from an EMBL/GenBank/DDBJ whole genome shotgun (WGS) entry which is preliminary data.</text>
</comment>
<dbReference type="GO" id="GO:0046872">
    <property type="term" value="F:metal ion binding"/>
    <property type="evidence" value="ECO:0007669"/>
    <property type="project" value="UniProtKB-KW"/>
</dbReference>
<dbReference type="Gene3D" id="3.55.40.20">
    <property type="entry name" value="Iron/manganese superoxide dismutase, C-terminal domain"/>
    <property type="match status" value="1"/>
</dbReference>
<keyword evidence="9" id="KW-1185">Reference proteome</keyword>
<feature type="coiled-coil region" evidence="5">
    <location>
        <begin position="157"/>
        <end position="184"/>
    </location>
</feature>
<dbReference type="InterPro" id="IPR050265">
    <property type="entry name" value="Fe/Mn_Superoxide_Dismutase"/>
</dbReference>
<dbReference type="RefSeq" id="WP_243649385.1">
    <property type="nucleotide sequence ID" value="NZ_SLXV01000001.1"/>
</dbReference>
<evidence type="ECO:0000256" key="3">
    <source>
        <dbReference type="ARBA" id="ARBA00022723"/>
    </source>
</evidence>
<dbReference type="GO" id="GO:0004784">
    <property type="term" value="F:superoxide dismutase activity"/>
    <property type="evidence" value="ECO:0007669"/>
    <property type="project" value="UniProtKB-EC"/>
</dbReference>
<evidence type="ECO:0000259" key="6">
    <source>
        <dbReference type="Pfam" id="PF00081"/>
    </source>
</evidence>
<keyword evidence="5" id="KW-0175">Coiled coil</keyword>
<dbReference type="EC" id="1.15.1.1" evidence="2"/>
<dbReference type="InterPro" id="IPR019831">
    <property type="entry name" value="Mn/Fe_SOD_N"/>
</dbReference>
<proteinExistence type="inferred from homology"/>
<protein>
    <recommendedName>
        <fullName evidence="2">superoxide dismutase</fullName>
        <ecNumber evidence="2">1.15.1.1</ecNumber>
    </recommendedName>
</protein>
<dbReference type="EMBL" id="SLXV01000001">
    <property type="protein sequence ID" value="TCP70694.1"/>
    <property type="molecule type" value="Genomic_DNA"/>
</dbReference>
<evidence type="ECO:0000256" key="2">
    <source>
        <dbReference type="ARBA" id="ARBA00012682"/>
    </source>
</evidence>